<proteinExistence type="predicted"/>
<organism evidence="2 3">
    <name type="scientific">Colletotrichum zoysiae</name>
    <dbReference type="NCBI Taxonomy" id="1216348"/>
    <lineage>
        <taxon>Eukaryota</taxon>
        <taxon>Fungi</taxon>
        <taxon>Dikarya</taxon>
        <taxon>Ascomycota</taxon>
        <taxon>Pezizomycotina</taxon>
        <taxon>Sordariomycetes</taxon>
        <taxon>Hypocreomycetidae</taxon>
        <taxon>Glomerellales</taxon>
        <taxon>Glomerellaceae</taxon>
        <taxon>Colletotrichum</taxon>
        <taxon>Colletotrichum graminicola species complex</taxon>
    </lineage>
</organism>
<gene>
    <name evidence="2" type="ORF">LX32DRAFT_70666</name>
</gene>
<evidence type="ECO:0000313" key="3">
    <source>
        <dbReference type="Proteomes" id="UP001232148"/>
    </source>
</evidence>
<accession>A0AAD9HBY2</accession>
<comment type="caution">
    <text evidence="2">The sequence shown here is derived from an EMBL/GenBank/DDBJ whole genome shotgun (WGS) entry which is preliminary data.</text>
</comment>
<name>A0AAD9HBY2_9PEZI</name>
<keyword evidence="1" id="KW-0812">Transmembrane</keyword>
<reference evidence="2" key="1">
    <citation type="submission" date="2021-06" db="EMBL/GenBank/DDBJ databases">
        <title>Comparative genomics, transcriptomics and evolutionary studies reveal genomic signatures of adaptation to plant cell wall in hemibiotrophic fungi.</title>
        <authorList>
            <consortium name="DOE Joint Genome Institute"/>
            <person name="Baroncelli R."/>
            <person name="Diaz J.F."/>
            <person name="Benocci T."/>
            <person name="Peng M."/>
            <person name="Battaglia E."/>
            <person name="Haridas S."/>
            <person name="Andreopoulos W."/>
            <person name="Labutti K."/>
            <person name="Pangilinan J."/>
            <person name="Floch G.L."/>
            <person name="Makela M.R."/>
            <person name="Henrissat B."/>
            <person name="Grigoriev I.V."/>
            <person name="Crouch J.A."/>
            <person name="De Vries R.P."/>
            <person name="Sukno S.A."/>
            <person name="Thon M.R."/>
        </authorList>
    </citation>
    <scope>NUCLEOTIDE SEQUENCE</scope>
    <source>
        <strain evidence="2">MAFF235873</strain>
    </source>
</reference>
<keyword evidence="3" id="KW-1185">Reference proteome</keyword>
<evidence type="ECO:0000256" key="1">
    <source>
        <dbReference type="SAM" id="Phobius"/>
    </source>
</evidence>
<dbReference type="EMBL" id="MU842945">
    <property type="protein sequence ID" value="KAK2025132.1"/>
    <property type="molecule type" value="Genomic_DNA"/>
</dbReference>
<evidence type="ECO:0000313" key="2">
    <source>
        <dbReference type="EMBL" id="KAK2025132.1"/>
    </source>
</evidence>
<dbReference type="Proteomes" id="UP001232148">
    <property type="component" value="Unassembled WGS sequence"/>
</dbReference>
<protein>
    <submittedName>
        <fullName evidence="2">Uncharacterized protein</fullName>
    </submittedName>
</protein>
<keyword evidence="1" id="KW-0472">Membrane</keyword>
<keyword evidence="1" id="KW-1133">Transmembrane helix</keyword>
<dbReference type="AlphaFoldDB" id="A0AAD9HBY2"/>
<feature type="transmembrane region" description="Helical" evidence="1">
    <location>
        <begin position="20"/>
        <end position="39"/>
    </location>
</feature>
<sequence length="86" mass="9891">MPHTQGTGGNLTRQCCWDMGAPFLFIYLFLLFWQSADAFTRSGTHNRTFSRHPPKTGRVLWFFPRDEDIIVLGGERGRARGTHLHT</sequence>